<evidence type="ECO:0000256" key="4">
    <source>
        <dbReference type="ARBA" id="ARBA00022827"/>
    </source>
</evidence>
<dbReference type="Pfam" id="PF13450">
    <property type="entry name" value="NAD_binding_8"/>
    <property type="match status" value="1"/>
</dbReference>
<organism evidence="8 9">
    <name type="scientific">Umboniibacter marinipuniceus</name>
    <dbReference type="NCBI Taxonomy" id="569599"/>
    <lineage>
        <taxon>Bacteria</taxon>
        <taxon>Pseudomonadati</taxon>
        <taxon>Pseudomonadota</taxon>
        <taxon>Gammaproteobacteria</taxon>
        <taxon>Cellvibrionales</taxon>
        <taxon>Cellvibrionaceae</taxon>
        <taxon>Umboniibacter</taxon>
    </lineage>
</organism>
<evidence type="ECO:0000256" key="1">
    <source>
        <dbReference type="ARBA" id="ARBA00001974"/>
    </source>
</evidence>
<evidence type="ECO:0000256" key="2">
    <source>
        <dbReference type="ARBA" id="ARBA00010139"/>
    </source>
</evidence>
<keyword evidence="5" id="KW-0521">NADP</keyword>
<evidence type="ECO:0000256" key="6">
    <source>
        <dbReference type="ARBA" id="ARBA00023002"/>
    </source>
</evidence>
<dbReference type="PANTHER" id="PTHR43872:SF1">
    <property type="entry name" value="MONOOXYGENASE, PUTATIVE (AFU_ORTHOLOGUE AFUA_8G02570)-RELATED"/>
    <property type="match status" value="1"/>
</dbReference>
<comment type="cofactor">
    <cofactor evidence="1">
        <name>FAD</name>
        <dbReference type="ChEBI" id="CHEBI:57692"/>
    </cofactor>
</comment>
<evidence type="ECO:0000256" key="5">
    <source>
        <dbReference type="ARBA" id="ARBA00022857"/>
    </source>
</evidence>
<reference evidence="8 9" key="1">
    <citation type="submission" date="2018-10" db="EMBL/GenBank/DDBJ databases">
        <title>Genomic Encyclopedia of Type Strains, Phase IV (KMG-IV): sequencing the most valuable type-strain genomes for metagenomic binning, comparative biology and taxonomic classification.</title>
        <authorList>
            <person name="Goeker M."/>
        </authorList>
    </citation>
    <scope>NUCLEOTIDE SEQUENCE [LARGE SCALE GENOMIC DNA]</scope>
    <source>
        <strain evidence="8 9">DSM 25080</strain>
    </source>
</reference>
<comment type="caution">
    <text evidence="8">The sequence shown here is derived from an EMBL/GenBank/DDBJ whole genome shotgun (WGS) entry which is preliminary data.</text>
</comment>
<dbReference type="Proteomes" id="UP000267187">
    <property type="component" value="Unassembled WGS sequence"/>
</dbReference>
<comment type="similarity">
    <text evidence="2">Belongs to the FAD-binding monooxygenase family.</text>
</comment>
<dbReference type="InterPro" id="IPR036188">
    <property type="entry name" value="FAD/NAD-bd_sf"/>
</dbReference>
<keyword evidence="9" id="KW-1185">Reference proteome</keyword>
<dbReference type="AlphaFoldDB" id="A0A3M0A5V5"/>
<evidence type="ECO:0000256" key="7">
    <source>
        <dbReference type="ARBA" id="ARBA00023033"/>
    </source>
</evidence>
<dbReference type="SUPFAM" id="SSF51905">
    <property type="entry name" value="FAD/NAD(P)-binding domain"/>
    <property type="match status" value="1"/>
</dbReference>
<keyword evidence="3" id="KW-0285">Flavoprotein</keyword>
<keyword evidence="6" id="KW-0560">Oxidoreductase</keyword>
<dbReference type="PRINTS" id="PR00469">
    <property type="entry name" value="PNDRDTASEII"/>
</dbReference>
<dbReference type="PANTHER" id="PTHR43872">
    <property type="entry name" value="MONOOXYGENASE, PUTATIVE (AFU_ORTHOLOGUE AFUA_8G02570)-RELATED"/>
    <property type="match status" value="1"/>
</dbReference>
<dbReference type="Gene3D" id="3.50.50.60">
    <property type="entry name" value="FAD/NAD(P)-binding domain"/>
    <property type="match status" value="2"/>
</dbReference>
<protein>
    <submittedName>
        <fullName evidence="8">Cation diffusion facilitator CzcD-associated flavoprotein CzcO</fullName>
    </submittedName>
</protein>
<dbReference type="EMBL" id="REFJ01000003">
    <property type="protein sequence ID" value="RMA79997.1"/>
    <property type="molecule type" value="Genomic_DNA"/>
</dbReference>
<dbReference type="GO" id="GO:0004499">
    <property type="term" value="F:N,N-dimethylaniline monooxygenase activity"/>
    <property type="evidence" value="ECO:0007669"/>
    <property type="project" value="InterPro"/>
</dbReference>
<accession>A0A3M0A5V5</accession>
<keyword evidence="4" id="KW-0274">FAD</keyword>
<dbReference type="Pfam" id="PF00743">
    <property type="entry name" value="FMO-like"/>
    <property type="match status" value="1"/>
</dbReference>
<dbReference type="InterPro" id="IPR051820">
    <property type="entry name" value="FAD-binding_MO"/>
</dbReference>
<dbReference type="InterPro" id="IPR020946">
    <property type="entry name" value="Flavin_mOase-like"/>
</dbReference>
<keyword evidence="7" id="KW-0503">Monooxygenase</keyword>
<dbReference type="GO" id="GO:0050661">
    <property type="term" value="F:NADP binding"/>
    <property type="evidence" value="ECO:0007669"/>
    <property type="project" value="InterPro"/>
</dbReference>
<proteinExistence type="inferred from homology"/>
<name>A0A3M0A5V5_9GAMM</name>
<evidence type="ECO:0000313" key="9">
    <source>
        <dbReference type="Proteomes" id="UP000267187"/>
    </source>
</evidence>
<dbReference type="FunFam" id="3.50.50.60:FF:000228">
    <property type="entry name" value="FAD-containing monooxygenase EthA"/>
    <property type="match status" value="1"/>
</dbReference>
<evidence type="ECO:0000256" key="3">
    <source>
        <dbReference type="ARBA" id="ARBA00022630"/>
    </source>
</evidence>
<evidence type="ECO:0000313" key="8">
    <source>
        <dbReference type="EMBL" id="RMA79997.1"/>
    </source>
</evidence>
<dbReference type="GO" id="GO:0050660">
    <property type="term" value="F:flavin adenine dinucleotide binding"/>
    <property type="evidence" value="ECO:0007669"/>
    <property type="project" value="InterPro"/>
</dbReference>
<sequence>MLLSGVYKSPLITIIRQIIMISDNNTQIEVLDTLIVGAGISGIGAAYYFQRDCPGKRYAILESRANLGGTWDLFKYPGIRSDSDLYTFAYEFKPWESNKSIASAQLILDYLNETADEYGIRQHIRFNTAVVKLEWNSSDSLWCVTTLNQQTQQQVTLKARWIFSATGYYDYQQGFQPQFNDLDEFDGELIHPQHWPENFTAENKKMLVIGSGATAITLAPELAKVAEHVTLLQRTPTYMMHLPTGDPIANLLKSIFPKQTAHALIRKKNIFFHRSFWRFSTRFPKLAKRLLLRHVASRLPEGYDVAKHFTPPYNPWDQRLCAVTDGDLFKAIHRGDLDMQTDHIERFTHDGVKLKSGKEIKADTIVTATGLNIKLMGGVDIIIDGKPLDFPSTVTYKGAMLSGVPNFCFAVGYTNASWTLKIGLLCEYFCRVFNHMEVTGYAKCVPEVPTENFTTSPLLDFGAGYIQRSLHLMPKKGQASPWDMSMSYGPDVKFFRKGRIEDEFLQFTSRAETENAP</sequence>
<gene>
    <name evidence="8" type="ORF">DFR27_1353</name>
</gene>